<dbReference type="Proteomes" id="UP000434957">
    <property type="component" value="Unassembled WGS sequence"/>
</dbReference>
<evidence type="ECO:0000256" key="1">
    <source>
        <dbReference type="SAM" id="Phobius"/>
    </source>
</evidence>
<protein>
    <submittedName>
        <fullName evidence="2">Uncharacterized protein</fullName>
    </submittedName>
</protein>
<evidence type="ECO:0000313" key="3">
    <source>
        <dbReference type="Proteomes" id="UP000434957"/>
    </source>
</evidence>
<keyword evidence="1" id="KW-0812">Transmembrane</keyword>
<organism evidence="2 3">
    <name type="scientific">Phytophthora rubi</name>
    <dbReference type="NCBI Taxonomy" id="129364"/>
    <lineage>
        <taxon>Eukaryota</taxon>
        <taxon>Sar</taxon>
        <taxon>Stramenopiles</taxon>
        <taxon>Oomycota</taxon>
        <taxon>Peronosporomycetes</taxon>
        <taxon>Peronosporales</taxon>
        <taxon>Peronosporaceae</taxon>
        <taxon>Phytophthora</taxon>
    </lineage>
</organism>
<name>A0A6A4CWP8_9STRA</name>
<dbReference type="EMBL" id="QXFT01002633">
    <property type="protein sequence ID" value="KAE9295271.1"/>
    <property type="molecule type" value="Genomic_DNA"/>
</dbReference>
<sequence>MVGMAQDQTELDGDIFRETLEALFTTECIVLTSYLDAAVPIFYGTFLLVMVRLSNAKYHTDLIGVTTDNIDGVVDTVFLFAAVELIAFGLLAILVYRTLRLNVLYHLSFVLETQTELIQSKLFAWVMLTMAYRVAHFGMDFTFKFNWITNSS</sequence>
<keyword evidence="1" id="KW-1133">Transmembrane helix</keyword>
<accession>A0A6A4CWP8</accession>
<keyword evidence="3" id="KW-1185">Reference proteome</keyword>
<evidence type="ECO:0000313" key="2">
    <source>
        <dbReference type="EMBL" id="KAE9295271.1"/>
    </source>
</evidence>
<proteinExistence type="predicted"/>
<comment type="caution">
    <text evidence="2">The sequence shown here is derived from an EMBL/GenBank/DDBJ whole genome shotgun (WGS) entry which is preliminary data.</text>
</comment>
<feature type="transmembrane region" description="Helical" evidence="1">
    <location>
        <begin position="72"/>
        <end position="97"/>
    </location>
</feature>
<reference evidence="2 3" key="1">
    <citation type="submission" date="2018-08" db="EMBL/GenBank/DDBJ databases">
        <title>Genomic investigation of the strawberry pathogen Phytophthora fragariae indicates pathogenicity is determined by transcriptional variation in three key races.</title>
        <authorList>
            <person name="Adams T.M."/>
            <person name="Armitage A.D."/>
            <person name="Sobczyk M.K."/>
            <person name="Bates H.J."/>
            <person name="Dunwell J.M."/>
            <person name="Nellist C.F."/>
            <person name="Harrison R.J."/>
        </authorList>
    </citation>
    <scope>NUCLEOTIDE SEQUENCE [LARGE SCALE GENOMIC DNA]</scope>
    <source>
        <strain evidence="2 3">SCRP333</strain>
    </source>
</reference>
<dbReference type="AlphaFoldDB" id="A0A6A4CWP8"/>
<feature type="transmembrane region" description="Helical" evidence="1">
    <location>
        <begin position="29"/>
        <end position="51"/>
    </location>
</feature>
<gene>
    <name evidence="2" type="ORF">PR003_g24061</name>
</gene>
<keyword evidence="1" id="KW-0472">Membrane</keyword>